<protein>
    <submittedName>
        <fullName evidence="3">DUF6471 domain-containing protein</fullName>
    </submittedName>
</protein>
<proteinExistence type="predicted"/>
<accession>A0ABV1NQN8</accession>
<evidence type="ECO:0000313" key="4">
    <source>
        <dbReference type="Proteomes" id="UP001445732"/>
    </source>
</evidence>
<dbReference type="Pfam" id="PF20075">
    <property type="entry name" value="DUF6471"/>
    <property type="match status" value="1"/>
</dbReference>
<organism evidence="3 4">
    <name type="scientific">Brevundimonas aurifodinae</name>
    <dbReference type="NCBI Taxonomy" id="1508312"/>
    <lineage>
        <taxon>Bacteria</taxon>
        <taxon>Pseudomonadati</taxon>
        <taxon>Pseudomonadota</taxon>
        <taxon>Alphaproteobacteria</taxon>
        <taxon>Caulobacterales</taxon>
        <taxon>Caulobacteraceae</taxon>
        <taxon>Brevundimonas</taxon>
    </lineage>
</organism>
<feature type="region of interest" description="Disordered" evidence="1">
    <location>
        <begin position="1"/>
        <end position="20"/>
    </location>
</feature>
<reference evidence="3 4" key="1">
    <citation type="submission" date="2024-06" db="EMBL/GenBank/DDBJ databases">
        <title>Brevundimonas sp. C11.</title>
        <authorList>
            <person name="Maltman C."/>
        </authorList>
    </citation>
    <scope>NUCLEOTIDE SEQUENCE [LARGE SCALE GENOMIC DNA]</scope>
    <source>
        <strain evidence="3 4">C11</strain>
    </source>
</reference>
<gene>
    <name evidence="3" type="ORF">ABN401_12155</name>
</gene>
<dbReference type="Proteomes" id="UP001445732">
    <property type="component" value="Unassembled WGS sequence"/>
</dbReference>
<feature type="compositionally biased region" description="Pro residues" evidence="1">
    <location>
        <begin position="1"/>
        <end position="12"/>
    </location>
</feature>
<dbReference type="EMBL" id="JBEGDD010000010">
    <property type="protein sequence ID" value="MEQ7155966.1"/>
    <property type="molecule type" value="Genomic_DNA"/>
</dbReference>
<name>A0ABV1NQN8_9CAUL</name>
<keyword evidence="4" id="KW-1185">Reference proteome</keyword>
<comment type="caution">
    <text evidence="3">The sequence shown here is derived from an EMBL/GenBank/DDBJ whole genome shotgun (WGS) entry which is preliminary data.</text>
</comment>
<evidence type="ECO:0000256" key="1">
    <source>
        <dbReference type="SAM" id="MobiDB-lite"/>
    </source>
</evidence>
<feature type="domain" description="DUF6471" evidence="2">
    <location>
        <begin position="29"/>
        <end position="89"/>
    </location>
</feature>
<dbReference type="InterPro" id="IPR045526">
    <property type="entry name" value="DUF6471"/>
</dbReference>
<sequence>MLETPDTPPTAPEPASSRVAKPVALGAPEVKAILKAELKRRGLTYADLVARLAEQGVVETEANLRNKISRGAFTATFFMQCLIAAGCDHVQITPPRRD</sequence>
<evidence type="ECO:0000313" key="3">
    <source>
        <dbReference type="EMBL" id="MEQ7155966.1"/>
    </source>
</evidence>
<evidence type="ECO:0000259" key="2">
    <source>
        <dbReference type="Pfam" id="PF20075"/>
    </source>
</evidence>
<dbReference type="RefSeq" id="WP_349685120.1">
    <property type="nucleotide sequence ID" value="NZ_JBEGDD010000010.1"/>
</dbReference>